<organism evidence="3 4">
    <name type="scientific">Sphaerisporangium rufum</name>
    <dbReference type="NCBI Taxonomy" id="1381558"/>
    <lineage>
        <taxon>Bacteria</taxon>
        <taxon>Bacillati</taxon>
        <taxon>Actinomycetota</taxon>
        <taxon>Actinomycetes</taxon>
        <taxon>Streptosporangiales</taxon>
        <taxon>Streptosporangiaceae</taxon>
        <taxon>Sphaerisporangium</taxon>
    </lineage>
</organism>
<reference evidence="3" key="1">
    <citation type="submission" date="2021-01" db="EMBL/GenBank/DDBJ databases">
        <title>Whole genome shotgun sequence of Sphaerisporangium rufum NBRC 109079.</title>
        <authorList>
            <person name="Komaki H."/>
            <person name="Tamura T."/>
        </authorList>
    </citation>
    <scope>NUCLEOTIDE SEQUENCE</scope>
    <source>
        <strain evidence="3">NBRC 109079</strain>
    </source>
</reference>
<gene>
    <name evidence="3" type="ORF">Sru01_25830</name>
</gene>
<dbReference type="RefSeq" id="WP_203984524.1">
    <property type="nucleotide sequence ID" value="NZ_BOOU01000036.1"/>
</dbReference>
<feature type="region of interest" description="Disordered" evidence="1">
    <location>
        <begin position="212"/>
        <end position="232"/>
    </location>
</feature>
<name>A0A919R0N4_9ACTN</name>
<keyword evidence="2" id="KW-0812">Transmembrane</keyword>
<dbReference type="SUPFAM" id="SSF50969">
    <property type="entry name" value="YVTN repeat-like/Quinoprotein amine dehydrogenase"/>
    <property type="match status" value="1"/>
</dbReference>
<feature type="transmembrane region" description="Helical" evidence="2">
    <location>
        <begin position="39"/>
        <end position="60"/>
    </location>
</feature>
<evidence type="ECO:0000256" key="2">
    <source>
        <dbReference type="SAM" id="Phobius"/>
    </source>
</evidence>
<dbReference type="Proteomes" id="UP000655287">
    <property type="component" value="Unassembled WGS sequence"/>
</dbReference>
<evidence type="ECO:0000256" key="1">
    <source>
        <dbReference type="SAM" id="MobiDB-lite"/>
    </source>
</evidence>
<dbReference type="AlphaFoldDB" id="A0A919R0N4"/>
<keyword evidence="4" id="KW-1185">Reference proteome</keyword>
<dbReference type="InterPro" id="IPR011044">
    <property type="entry name" value="Quino_amine_DH_bsu"/>
</dbReference>
<dbReference type="EMBL" id="BOOU01000036">
    <property type="protein sequence ID" value="GII77601.1"/>
    <property type="molecule type" value="Genomic_DNA"/>
</dbReference>
<evidence type="ECO:0000313" key="3">
    <source>
        <dbReference type="EMBL" id="GII77601.1"/>
    </source>
</evidence>
<proteinExistence type="predicted"/>
<sequence>MDEFKVIDQVMPDVPPATPEAIARARARVRRAGPGRAQVWARGLVAAVATVTVIAAVTLLPRLGDAVHPPRAASDPARDWVAVPVTPYQPHSGRISADPANSPPRTFIAAGAVAMSAYWVGYLETISPGVQELRRTWYLYDPGSGTYERTSWRMLDVAPGLRLAAVLEGELPSRRLGIFDMNRRQVVGRFELERPAAGLAWSPDGTKILATTYDQNPDRSAPATGPVRHRLMSAGPRTGFTVVDVATREARFVALAPLSMSPEPGAEALGNGNARQDLGWSMDGSLIWGPTDTMPDRVFYDLKGRPHAAPAEPYLPYRAEPAVSPDGRLVVLGPPLRVEERAGGRVVGEPDVFEVLTWAGDDLLVGMGCASECGNEHRNGLVLVSADGKKVTRLSANRENDELGRWEWLLTPR</sequence>
<evidence type="ECO:0008006" key="5">
    <source>
        <dbReference type="Google" id="ProtNLM"/>
    </source>
</evidence>
<evidence type="ECO:0000313" key="4">
    <source>
        <dbReference type="Proteomes" id="UP000655287"/>
    </source>
</evidence>
<keyword evidence="2" id="KW-0472">Membrane</keyword>
<accession>A0A919R0N4</accession>
<comment type="caution">
    <text evidence="3">The sequence shown here is derived from an EMBL/GenBank/DDBJ whole genome shotgun (WGS) entry which is preliminary data.</text>
</comment>
<protein>
    <recommendedName>
        <fullName evidence="5">WD40 repeat domain-containing protein</fullName>
    </recommendedName>
</protein>
<keyword evidence="2" id="KW-1133">Transmembrane helix</keyword>